<keyword evidence="8" id="KW-1185">Reference proteome</keyword>
<evidence type="ECO:0000259" key="6">
    <source>
        <dbReference type="PROSITE" id="PS50089"/>
    </source>
</evidence>
<evidence type="ECO:0000256" key="3">
    <source>
        <dbReference type="ARBA" id="ARBA00022833"/>
    </source>
</evidence>
<gene>
    <name evidence="7" type="ORF">Clacol_009351</name>
</gene>
<evidence type="ECO:0000256" key="1">
    <source>
        <dbReference type="ARBA" id="ARBA00022723"/>
    </source>
</evidence>
<feature type="domain" description="RING-type" evidence="6">
    <location>
        <begin position="105"/>
        <end position="163"/>
    </location>
</feature>
<keyword evidence="2 4" id="KW-0863">Zinc-finger</keyword>
<dbReference type="Pfam" id="PF00097">
    <property type="entry name" value="zf-C3HC4"/>
    <property type="match status" value="1"/>
</dbReference>
<sequence length="194" mass="22331">MFPKSYVGQDVSTENLEDNTERMSNTNRRILGILSEQITAPTESNQEDNVQSHNMVPQIKWQKQREKIKELEAKFKVFEERAARGDEAVKNKAQLGKLLDSDLKCMTCFELVKDPQVLQCGHSACYHCLRKWFADEQNRAENEGTGHGFSSVVNQQKSCPYCRVVIQLPPAPNYRLYNFLNTMTSHLPPVPWRV</sequence>
<dbReference type="SUPFAM" id="SSF57850">
    <property type="entry name" value="RING/U-box"/>
    <property type="match status" value="1"/>
</dbReference>
<dbReference type="PROSITE" id="PS50089">
    <property type="entry name" value="ZF_RING_2"/>
    <property type="match status" value="1"/>
</dbReference>
<dbReference type="InterPro" id="IPR013083">
    <property type="entry name" value="Znf_RING/FYVE/PHD"/>
</dbReference>
<dbReference type="PANTHER" id="PTHR12109">
    <property type="entry name" value="RING FINGER PROTEIN 141-RELATED"/>
    <property type="match status" value="1"/>
</dbReference>
<name>A0AAV5AK83_9AGAM</name>
<evidence type="ECO:0000313" key="7">
    <source>
        <dbReference type="EMBL" id="GJJ15076.1"/>
    </source>
</evidence>
<evidence type="ECO:0000256" key="4">
    <source>
        <dbReference type="PROSITE-ProRule" id="PRU00175"/>
    </source>
</evidence>
<evidence type="ECO:0000256" key="5">
    <source>
        <dbReference type="SAM" id="MobiDB-lite"/>
    </source>
</evidence>
<dbReference type="AlphaFoldDB" id="A0AAV5AK83"/>
<comment type="caution">
    <text evidence="7">The sequence shown here is derived from an EMBL/GenBank/DDBJ whole genome shotgun (WGS) entry which is preliminary data.</text>
</comment>
<accession>A0AAV5AK83</accession>
<dbReference type="GO" id="GO:0008270">
    <property type="term" value="F:zinc ion binding"/>
    <property type="evidence" value="ECO:0007669"/>
    <property type="project" value="UniProtKB-KW"/>
</dbReference>
<dbReference type="EMBL" id="BPWL01000010">
    <property type="protein sequence ID" value="GJJ15076.1"/>
    <property type="molecule type" value="Genomic_DNA"/>
</dbReference>
<keyword evidence="1" id="KW-0479">Metal-binding</keyword>
<feature type="region of interest" description="Disordered" evidence="5">
    <location>
        <begin position="1"/>
        <end position="24"/>
    </location>
</feature>
<reference evidence="7" key="1">
    <citation type="submission" date="2021-10" db="EMBL/GenBank/DDBJ databases">
        <title>De novo Genome Assembly of Clathrus columnatus (Basidiomycota, Fungi) Using Illumina and Nanopore Sequence Data.</title>
        <authorList>
            <person name="Ogiso-Tanaka E."/>
            <person name="Itagaki H."/>
            <person name="Hosoya T."/>
            <person name="Hosaka K."/>
        </authorList>
    </citation>
    <scope>NUCLEOTIDE SEQUENCE</scope>
    <source>
        <strain evidence="7">MO-923</strain>
    </source>
</reference>
<keyword evidence="3" id="KW-0862">Zinc</keyword>
<dbReference type="Gene3D" id="3.30.40.10">
    <property type="entry name" value="Zinc/RING finger domain, C3HC4 (zinc finger)"/>
    <property type="match status" value="1"/>
</dbReference>
<organism evidence="7 8">
    <name type="scientific">Clathrus columnatus</name>
    <dbReference type="NCBI Taxonomy" id="1419009"/>
    <lineage>
        <taxon>Eukaryota</taxon>
        <taxon>Fungi</taxon>
        <taxon>Dikarya</taxon>
        <taxon>Basidiomycota</taxon>
        <taxon>Agaricomycotina</taxon>
        <taxon>Agaricomycetes</taxon>
        <taxon>Phallomycetidae</taxon>
        <taxon>Phallales</taxon>
        <taxon>Clathraceae</taxon>
        <taxon>Clathrus</taxon>
    </lineage>
</organism>
<dbReference type="SMART" id="SM00184">
    <property type="entry name" value="RING"/>
    <property type="match status" value="1"/>
</dbReference>
<dbReference type="InterPro" id="IPR001841">
    <property type="entry name" value="Znf_RING"/>
</dbReference>
<evidence type="ECO:0000313" key="8">
    <source>
        <dbReference type="Proteomes" id="UP001050691"/>
    </source>
</evidence>
<dbReference type="InterPro" id="IPR018957">
    <property type="entry name" value="Znf_C3HC4_RING-type"/>
</dbReference>
<dbReference type="Proteomes" id="UP001050691">
    <property type="component" value="Unassembled WGS sequence"/>
</dbReference>
<proteinExistence type="predicted"/>
<dbReference type="InterPro" id="IPR047126">
    <property type="entry name" value="RNF141-like"/>
</dbReference>
<evidence type="ECO:0000256" key="2">
    <source>
        <dbReference type="ARBA" id="ARBA00022771"/>
    </source>
</evidence>
<protein>
    <recommendedName>
        <fullName evidence="6">RING-type domain-containing protein</fullName>
    </recommendedName>
</protein>